<protein>
    <submittedName>
        <fullName evidence="6">LysR family transcriptional regulator</fullName>
    </submittedName>
</protein>
<dbReference type="InterPro" id="IPR036388">
    <property type="entry name" value="WH-like_DNA-bd_sf"/>
</dbReference>
<dbReference type="PANTHER" id="PTHR30537:SF5">
    <property type="entry name" value="HTH-TYPE TRANSCRIPTIONAL ACTIVATOR TTDR-RELATED"/>
    <property type="match status" value="1"/>
</dbReference>
<accession>A0A944CFS0</accession>
<dbReference type="SUPFAM" id="SSF53850">
    <property type="entry name" value="Periplasmic binding protein-like II"/>
    <property type="match status" value="1"/>
</dbReference>
<reference evidence="6" key="2">
    <citation type="journal article" date="2021" name="Microorganisms">
        <title>Bacterial Dimethylsulfoniopropionate Biosynthesis in the East China Sea.</title>
        <authorList>
            <person name="Liu J."/>
            <person name="Zhang Y."/>
            <person name="Liu J."/>
            <person name="Zhong H."/>
            <person name="Williams B.T."/>
            <person name="Zheng Y."/>
            <person name="Curson A.R.J."/>
            <person name="Sun C."/>
            <person name="Sun H."/>
            <person name="Song D."/>
            <person name="Wagner Mackenzie B."/>
            <person name="Bermejo Martinez A."/>
            <person name="Todd J.D."/>
            <person name="Zhang X.H."/>
        </authorList>
    </citation>
    <scope>NUCLEOTIDE SEQUENCE</scope>
    <source>
        <strain evidence="6">AESS21</strain>
    </source>
</reference>
<dbReference type="InterPro" id="IPR005119">
    <property type="entry name" value="LysR_subst-bd"/>
</dbReference>
<keyword evidence="3" id="KW-0238">DNA-binding</keyword>
<dbReference type="Proteomes" id="UP000705379">
    <property type="component" value="Unassembled WGS sequence"/>
</dbReference>
<dbReference type="GO" id="GO:0003700">
    <property type="term" value="F:DNA-binding transcription factor activity"/>
    <property type="evidence" value="ECO:0007669"/>
    <property type="project" value="InterPro"/>
</dbReference>
<dbReference type="CDD" id="cd08422">
    <property type="entry name" value="PBP2_CrgA_like"/>
    <property type="match status" value="1"/>
</dbReference>
<evidence type="ECO:0000256" key="2">
    <source>
        <dbReference type="ARBA" id="ARBA00023015"/>
    </source>
</evidence>
<keyword evidence="2" id="KW-0805">Transcription regulation</keyword>
<dbReference type="Gene3D" id="3.40.190.290">
    <property type="match status" value="1"/>
</dbReference>
<dbReference type="InterPro" id="IPR036390">
    <property type="entry name" value="WH_DNA-bd_sf"/>
</dbReference>
<dbReference type="EMBL" id="QTKU01000004">
    <property type="protein sequence ID" value="MBS8262003.1"/>
    <property type="molecule type" value="Genomic_DNA"/>
</dbReference>
<name>A0A944CFS0_9HYPH</name>
<dbReference type="AlphaFoldDB" id="A0A944CFS0"/>
<comment type="caution">
    <text evidence="6">The sequence shown here is derived from an EMBL/GenBank/DDBJ whole genome shotgun (WGS) entry which is preliminary data.</text>
</comment>
<evidence type="ECO:0000256" key="4">
    <source>
        <dbReference type="ARBA" id="ARBA00023163"/>
    </source>
</evidence>
<sequence>MAGSKINDILLFLMVIETGSFAGGGKTLGLSRSAAGKAVARLEDHYGARLLNRTTRSLSLTEEGRALYERGLTLRTALEATDEAMSGKPGVPQGTLRITAPDAIGRRLLLPIVPAFLKQWPRVQIEISFSDRIDNLVDEGFDLAIRVGITSPPDGLIARTLLTDEPVLCAAPAFFQGRSRPQRVEQLDLYDTLEFASRGERQGWRLQEADGTWVRVQGRGRLRLESGEALRDAALAGMGIAILPRLVIEVDLAERRLERVLPDISIAHVPIVALYPHRRLLEPRVRRFIDHLVESLSKEAPTTV</sequence>
<organism evidence="6 7">
    <name type="scientific">Roseibium polysiphoniae</name>
    <dbReference type="NCBI Taxonomy" id="2571221"/>
    <lineage>
        <taxon>Bacteria</taxon>
        <taxon>Pseudomonadati</taxon>
        <taxon>Pseudomonadota</taxon>
        <taxon>Alphaproteobacteria</taxon>
        <taxon>Hyphomicrobiales</taxon>
        <taxon>Stappiaceae</taxon>
        <taxon>Roseibium</taxon>
    </lineage>
</organism>
<comment type="similarity">
    <text evidence="1">Belongs to the LysR transcriptional regulatory family.</text>
</comment>
<dbReference type="PANTHER" id="PTHR30537">
    <property type="entry name" value="HTH-TYPE TRANSCRIPTIONAL REGULATOR"/>
    <property type="match status" value="1"/>
</dbReference>
<keyword evidence="4" id="KW-0804">Transcription</keyword>
<dbReference type="Gene3D" id="1.10.10.10">
    <property type="entry name" value="Winged helix-like DNA-binding domain superfamily/Winged helix DNA-binding domain"/>
    <property type="match status" value="1"/>
</dbReference>
<dbReference type="Pfam" id="PF00126">
    <property type="entry name" value="HTH_1"/>
    <property type="match status" value="1"/>
</dbReference>
<evidence type="ECO:0000256" key="1">
    <source>
        <dbReference type="ARBA" id="ARBA00009437"/>
    </source>
</evidence>
<gene>
    <name evidence="6" type="ORF">DYI23_17375</name>
</gene>
<dbReference type="RefSeq" id="WP_213217296.1">
    <property type="nucleotide sequence ID" value="NZ_QTKU01000004.1"/>
</dbReference>
<dbReference type="InterPro" id="IPR058163">
    <property type="entry name" value="LysR-type_TF_proteobact-type"/>
</dbReference>
<evidence type="ECO:0000256" key="3">
    <source>
        <dbReference type="ARBA" id="ARBA00023125"/>
    </source>
</evidence>
<evidence type="ECO:0000313" key="6">
    <source>
        <dbReference type="EMBL" id="MBS8262003.1"/>
    </source>
</evidence>
<feature type="domain" description="HTH lysR-type" evidence="5">
    <location>
        <begin position="1"/>
        <end position="61"/>
    </location>
</feature>
<reference evidence="6" key="1">
    <citation type="submission" date="2018-08" db="EMBL/GenBank/DDBJ databases">
        <authorList>
            <person name="Jin W."/>
            <person name="Wang H."/>
            <person name="Yang Y."/>
            <person name="Li M."/>
            <person name="Liu J."/>
        </authorList>
    </citation>
    <scope>NUCLEOTIDE SEQUENCE</scope>
    <source>
        <strain evidence="6">AESS21</strain>
    </source>
</reference>
<evidence type="ECO:0000313" key="7">
    <source>
        <dbReference type="Proteomes" id="UP000705379"/>
    </source>
</evidence>
<dbReference type="PROSITE" id="PS50931">
    <property type="entry name" value="HTH_LYSR"/>
    <property type="match status" value="1"/>
</dbReference>
<dbReference type="InterPro" id="IPR000847">
    <property type="entry name" value="LysR_HTH_N"/>
</dbReference>
<proteinExistence type="inferred from homology"/>
<evidence type="ECO:0000259" key="5">
    <source>
        <dbReference type="PROSITE" id="PS50931"/>
    </source>
</evidence>
<dbReference type="GO" id="GO:0003677">
    <property type="term" value="F:DNA binding"/>
    <property type="evidence" value="ECO:0007669"/>
    <property type="project" value="UniProtKB-KW"/>
</dbReference>
<dbReference type="SUPFAM" id="SSF46785">
    <property type="entry name" value="Winged helix' DNA-binding domain"/>
    <property type="match status" value="1"/>
</dbReference>
<dbReference type="Pfam" id="PF03466">
    <property type="entry name" value="LysR_substrate"/>
    <property type="match status" value="1"/>
</dbReference>